<evidence type="ECO:0000313" key="9">
    <source>
        <dbReference type="Proteomes" id="UP001055712"/>
    </source>
</evidence>
<keyword evidence="4" id="KW-0547">Nucleotide-binding</keyword>
<evidence type="ECO:0000256" key="4">
    <source>
        <dbReference type="PROSITE-ProRule" id="PRU10141"/>
    </source>
</evidence>
<dbReference type="SMART" id="SM00364">
    <property type="entry name" value="LRR_BAC"/>
    <property type="match status" value="6"/>
</dbReference>
<dbReference type="Proteomes" id="UP001055712">
    <property type="component" value="Unassembled WGS sequence"/>
</dbReference>
<dbReference type="SMART" id="SM00369">
    <property type="entry name" value="LRR_TYP"/>
    <property type="match status" value="6"/>
</dbReference>
<dbReference type="InterPro" id="IPR003591">
    <property type="entry name" value="Leu-rich_rpt_typical-subtyp"/>
</dbReference>
<comment type="subcellular location">
    <subcellularLocation>
        <location evidence="1">Cytoplasm</location>
        <location evidence="1">Cytoskeleton</location>
        <location evidence="1">Cilium axoneme</location>
    </subcellularLocation>
</comment>
<keyword evidence="3" id="KW-0677">Repeat</keyword>
<keyword evidence="6" id="KW-1133">Transmembrane helix</keyword>
<keyword evidence="6" id="KW-0812">Transmembrane</keyword>
<dbReference type="InterPro" id="IPR055414">
    <property type="entry name" value="LRR_R13L4/SHOC2-like"/>
</dbReference>
<dbReference type="SUPFAM" id="SSF52058">
    <property type="entry name" value="L domain-like"/>
    <property type="match status" value="1"/>
</dbReference>
<keyword evidence="6" id="KW-0472">Membrane</keyword>
<evidence type="ECO:0000256" key="2">
    <source>
        <dbReference type="ARBA" id="ARBA00022614"/>
    </source>
</evidence>
<dbReference type="InterPro" id="IPR001245">
    <property type="entry name" value="Ser-Thr/Tyr_kinase_cat_dom"/>
</dbReference>
<dbReference type="SUPFAM" id="SSF56112">
    <property type="entry name" value="Protein kinase-like (PK-like)"/>
    <property type="match status" value="1"/>
</dbReference>
<keyword evidence="2" id="KW-0433">Leucine-rich repeat</keyword>
<dbReference type="InterPro" id="IPR000719">
    <property type="entry name" value="Prot_kinase_dom"/>
</dbReference>
<feature type="binding site" evidence="4">
    <location>
        <position position="369"/>
    </location>
    <ligand>
        <name>ATP</name>
        <dbReference type="ChEBI" id="CHEBI:30616"/>
    </ligand>
</feature>
<dbReference type="InterPro" id="IPR017441">
    <property type="entry name" value="Protein_kinase_ATP_BS"/>
</dbReference>
<dbReference type="GO" id="GO:0005524">
    <property type="term" value="F:ATP binding"/>
    <property type="evidence" value="ECO:0007669"/>
    <property type="project" value="UniProtKB-UniRule"/>
</dbReference>
<feature type="compositionally biased region" description="Basic and acidic residues" evidence="5">
    <location>
        <begin position="53"/>
        <end position="64"/>
    </location>
</feature>
<evidence type="ECO:0000256" key="3">
    <source>
        <dbReference type="ARBA" id="ARBA00022737"/>
    </source>
</evidence>
<name>A0A9D4TWZ3_CHLVU</name>
<dbReference type="InterPro" id="IPR001611">
    <property type="entry name" value="Leu-rich_rpt"/>
</dbReference>
<dbReference type="InterPro" id="IPR011009">
    <property type="entry name" value="Kinase-like_dom_sf"/>
</dbReference>
<dbReference type="PROSITE" id="PS51450">
    <property type="entry name" value="LRR"/>
    <property type="match status" value="1"/>
</dbReference>
<dbReference type="Pfam" id="PF07714">
    <property type="entry name" value="PK_Tyr_Ser-Thr"/>
    <property type="match status" value="1"/>
</dbReference>
<dbReference type="Gene3D" id="1.10.510.10">
    <property type="entry name" value="Transferase(Phosphotransferase) domain 1"/>
    <property type="match status" value="1"/>
</dbReference>
<reference evidence="8" key="2">
    <citation type="submission" date="2020-11" db="EMBL/GenBank/DDBJ databases">
        <authorList>
            <person name="Cecchin M."/>
            <person name="Marcolungo L."/>
            <person name="Rossato M."/>
            <person name="Girolomoni L."/>
            <person name="Cosentino E."/>
            <person name="Cuine S."/>
            <person name="Li-Beisson Y."/>
            <person name="Delledonne M."/>
            <person name="Ballottari M."/>
        </authorList>
    </citation>
    <scope>NUCLEOTIDE SEQUENCE</scope>
    <source>
        <strain evidence="8">211/11P</strain>
        <tissue evidence="8">Whole cell</tissue>
    </source>
</reference>
<dbReference type="PROSITE" id="PS00107">
    <property type="entry name" value="PROTEIN_KINASE_ATP"/>
    <property type="match status" value="1"/>
</dbReference>
<proteinExistence type="predicted"/>
<reference evidence="8" key="1">
    <citation type="journal article" date="2019" name="Plant J.">
        <title>Chlorella vulgaris genome assembly and annotation reveals the molecular basis for metabolic acclimation to high light conditions.</title>
        <authorList>
            <person name="Cecchin M."/>
            <person name="Marcolungo L."/>
            <person name="Rossato M."/>
            <person name="Girolomoni L."/>
            <person name="Cosentino E."/>
            <person name="Cuine S."/>
            <person name="Li-Beisson Y."/>
            <person name="Delledonne M."/>
            <person name="Ballottari M."/>
        </authorList>
    </citation>
    <scope>NUCLEOTIDE SEQUENCE</scope>
    <source>
        <strain evidence="8">211/11P</strain>
    </source>
</reference>
<evidence type="ECO:0000313" key="8">
    <source>
        <dbReference type="EMBL" id="KAI3436668.1"/>
    </source>
</evidence>
<evidence type="ECO:0000256" key="6">
    <source>
        <dbReference type="SAM" id="Phobius"/>
    </source>
</evidence>
<accession>A0A9D4TWZ3</accession>
<dbReference type="Gene3D" id="3.80.10.10">
    <property type="entry name" value="Ribonuclease Inhibitor"/>
    <property type="match status" value="1"/>
</dbReference>
<gene>
    <name evidence="8" type="ORF">D9Q98_006084</name>
</gene>
<dbReference type="PANTHER" id="PTHR48051">
    <property type="match status" value="1"/>
</dbReference>
<dbReference type="OrthoDB" id="1668230at2759"/>
<evidence type="ECO:0000256" key="5">
    <source>
        <dbReference type="SAM" id="MobiDB-lite"/>
    </source>
</evidence>
<dbReference type="PANTHER" id="PTHR48051:SF1">
    <property type="entry name" value="RAS SUPPRESSOR PROTEIN 1"/>
    <property type="match status" value="1"/>
</dbReference>
<dbReference type="CDD" id="cd00180">
    <property type="entry name" value="PKc"/>
    <property type="match status" value="1"/>
</dbReference>
<dbReference type="GO" id="GO:0004674">
    <property type="term" value="F:protein serine/threonine kinase activity"/>
    <property type="evidence" value="ECO:0007669"/>
    <property type="project" value="UniProtKB-EC"/>
</dbReference>
<dbReference type="AlphaFoldDB" id="A0A9D4TWZ3"/>
<evidence type="ECO:0000256" key="1">
    <source>
        <dbReference type="ARBA" id="ARBA00004430"/>
    </source>
</evidence>
<sequence>MDVTPWPPWPGLPRLDDRRAAVAAAVAAGVGGTLALLFLLRRQGHQQRPRQHRLAEQQKGRKAPEQQQQQQQEGEVIEGTGAITSLEELRHLERRSAAVQLLFATPVISVKVEGGGSLTSIPTVLCKLRELRELQLCGNAIEAVPCSIGHLTLLTRLDLSGNRISELPEQIGNLKALINLDVGCNCLTALPASIGSLSCLKYLNAMSNQLTALPDTFGGLTSLHRCGLKNNQLTALPASFGQLESLVELYLTDNLLESLPAEMGNLHKLVKLQASFNRLKSLPAELGRLSNLEMLRVASCEIREVPAALRDAPKLAWMSLASNPACRAVAPRRPQLVKLSDLKMGAKLGEGASGEVFEASWMGRRVAVKTFVADRSPDGHSRDEMAISFSVSEKHLVKVVAQLAEPLGLVLEFAEGQPIAEKPNLQSLLRCRWAPDLTFQLAWLLKVALGVAAALEHMHYRGICHGDVYAHNVMASEEGHATLCDYGASFAYHKGGAVPYEAQEVRAFGLMLADMVQRLDIDFHGMEQVLKAQRDLLSLVQQCVSGPPIRRPTFGAVRRRLRDVQKQAARAGLATITPRGDRGLDTPRTSVTEMPSHRSVA</sequence>
<dbReference type="PROSITE" id="PS50011">
    <property type="entry name" value="PROTEIN_KINASE_DOM"/>
    <property type="match status" value="1"/>
</dbReference>
<evidence type="ECO:0000259" key="7">
    <source>
        <dbReference type="PROSITE" id="PS50011"/>
    </source>
</evidence>
<feature type="region of interest" description="Disordered" evidence="5">
    <location>
        <begin position="572"/>
        <end position="601"/>
    </location>
</feature>
<keyword evidence="9" id="KW-1185">Reference proteome</keyword>
<dbReference type="InterPro" id="IPR050216">
    <property type="entry name" value="LRR_domain-containing"/>
</dbReference>
<comment type="caution">
    <text evidence="8">The sequence shown here is derived from an EMBL/GenBank/DDBJ whole genome shotgun (WGS) entry which is preliminary data.</text>
</comment>
<feature type="domain" description="Protein kinase" evidence="7">
    <location>
        <begin position="342"/>
        <end position="601"/>
    </location>
</feature>
<dbReference type="Gene3D" id="3.30.200.20">
    <property type="entry name" value="Phosphorylase Kinase, domain 1"/>
    <property type="match status" value="1"/>
</dbReference>
<keyword evidence="4" id="KW-0067">ATP-binding</keyword>
<organism evidence="8 9">
    <name type="scientific">Chlorella vulgaris</name>
    <name type="common">Green alga</name>
    <dbReference type="NCBI Taxonomy" id="3077"/>
    <lineage>
        <taxon>Eukaryota</taxon>
        <taxon>Viridiplantae</taxon>
        <taxon>Chlorophyta</taxon>
        <taxon>core chlorophytes</taxon>
        <taxon>Trebouxiophyceae</taxon>
        <taxon>Chlorellales</taxon>
        <taxon>Chlorellaceae</taxon>
        <taxon>Chlorella clade</taxon>
        <taxon>Chlorella</taxon>
    </lineage>
</organism>
<feature type="transmembrane region" description="Helical" evidence="6">
    <location>
        <begin position="20"/>
        <end position="40"/>
    </location>
</feature>
<dbReference type="InterPro" id="IPR032675">
    <property type="entry name" value="LRR_dom_sf"/>
</dbReference>
<dbReference type="GO" id="GO:0005930">
    <property type="term" value="C:axoneme"/>
    <property type="evidence" value="ECO:0007669"/>
    <property type="project" value="UniProtKB-SubCell"/>
</dbReference>
<dbReference type="Pfam" id="PF23598">
    <property type="entry name" value="LRR_14"/>
    <property type="match status" value="1"/>
</dbReference>
<feature type="region of interest" description="Disordered" evidence="5">
    <location>
        <begin position="47"/>
        <end position="77"/>
    </location>
</feature>
<dbReference type="EMBL" id="SIDB01000002">
    <property type="protein sequence ID" value="KAI3436668.1"/>
    <property type="molecule type" value="Genomic_DNA"/>
</dbReference>
<protein>
    <recommendedName>
        <fullName evidence="7">Protein kinase domain-containing protein</fullName>
    </recommendedName>
</protein>